<feature type="compositionally biased region" description="Basic and acidic residues" evidence="1">
    <location>
        <begin position="186"/>
        <end position="197"/>
    </location>
</feature>
<feature type="domain" description="DUF3824" evidence="2">
    <location>
        <begin position="665"/>
        <end position="830"/>
    </location>
</feature>
<reference evidence="3 4" key="1">
    <citation type="submission" date="2023-08" db="EMBL/GenBank/DDBJ databases">
        <title>Black Yeasts Isolated from many extreme environments.</title>
        <authorList>
            <person name="Coleine C."/>
            <person name="Stajich J.E."/>
            <person name="Selbmann L."/>
        </authorList>
    </citation>
    <scope>NUCLEOTIDE SEQUENCE [LARGE SCALE GENOMIC DNA]</scope>
    <source>
        <strain evidence="3 4">CCFEE 5885</strain>
    </source>
</reference>
<feature type="compositionally biased region" description="Polar residues" evidence="1">
    <location>
        <begin position="741"/>
        <end position="751"/>
    </location>
</feature>
<evidence type="ECO:0000313" key="4">
    <source>
        <dbReference type="Proteomes" id="UP001345013"/>
    </source>
</evidence>
<comment type="caution">
    <text evidence="3">The sequence shown here is derived from an EMBL/GenBank/DDBJ whole genome shotgun (WGS) entry which is preliminary data.</text>
</comment>
<protein>
    <recommendedName>
        <fullName evidence="2">DUF3824 domain-containing protein</fullName>
    </recommendedName>
</protein>
<feature type="compositionally biased region" description="Basic residues" evidence="1">
    <location>
        <begin position="569"/>
        <end position="580"/>
    </location>
</feature>
<feature type="compositionally biased region" description="Polar residues" evidence="1">
    <location>
        <begin position="299"/>
        <end position="315"/>
    </location>
</feature>
<feature type="compositionally biased region" description="Basic residues" evidence="1">
    <location>
        <begin position="456"/>
        <end position="470"/>
    </location>
</feature>
<organism evidence="3 4">
    <name type="scientific">Lithohypha guttulata</name>
    <dbReference type="NCBI Taxonomy" id="1690604"/>
    <lineage>
        <taxon>Eukaryota</taxon>
        <taxon>Fungi</taxon>
        <taxon>Dikarya</taxon>
        <taxon>Ascomycota</taxon>
        <taxon>Pezizomycotina</taxon>
        <taxon>Eurotiomycetes</taxon>
        <taxon>Chaetothyriomycetidae</taxon>
        <taxon>Chaetothyriales</taxon>
        <taxon>Trichomeriaceae</taxon>
        <taxon>Lithohypha</taxon>
    </lineage>
</organism>
<feature type="region of interest" description="Disordered" evidence="1">
    <location>
        <begin position="1"/>
        <end position="338"/>
    </location>
</feature>
<feature type="compositionally biased region" description="Low complexity" evidence="1">
    <location>
        <begin position="775"/>
        <end position="793"/>
    </location>
</feature>
<feature type="compositionally biased region" description="Gly residues" evidence="1">
    <location>
        <begin position="1319"/>
        <end position="1332"/>
    </location>
</feature>
<feature type="compositionally biased region" description="Low complexity" evidence="1">
    <location>
        <begin position="496"/>
        <end position="507"/>
    </location>
</feature>
<feature type="compositionally biased region" description="Basic and acidic residues" evidence="1">
    <location>
        <begin position="1163"/>
        <end position="1184"/>
    </location>
</feature>
<evidence type="ECO:0000313" key="3">
    <source>
        <dbReference type="EMBL" id="KAK5092351.1"/>
    </source>
</evidence>
<feature type="region of interest" description="Disordered" evidence="1">
    <location>
        <begin position="1065"/>
        <end position="1332"/>
    </location>
</feature>
<feature type="compositionally biased region" description="Basic and acidic residues" evidence="1">
    <location>
        <begin position="50"/>
        <end position="106"/>
    </location>
</feature>
<feature type="compositionally biased region" description="Basic and acidic residues" evidence="1">
    <location>
        <begin position="964"/>
        <end position="973"/>
    </location>
</feature>
<dbReference type="Proteomes" id="UP001345013">
    <property type="component" value="Unassembled WGS sequence"/>
</dbReference>
<feature type="compositionally biased region" description="Basic and acidic residues" evidence="1">
    <location>
        <begin position="1"/>
        <end position="17"/>
    </location>
</feature>
<feature type="compositionally biased region" description="Low complexity" evidence="1">
    <location>
        <begin position="802"/>
        <end position="819"/>
    </location>
</feature>
<evidence type="ECO:0000256" key="1">
    <source>
        <dbReference type="SAM" id="MobiDB-lite"/>
    </source>
</evidence>
<feature type="region of interest" description="Disordered" evidence="1">
    <location>
        <begin position="441"/>
        <end position="534"/>
    </location>
</feature>
<feature type="compositionally biased region" description="Low complexity" evidence="1">
    <location>
        <begin position="659"/>
        <end position="687"/>
    </location>
</feature>
<keyword evidence="4" id="KW-1185">Reference proteome</keyword>
<feature type="compositionally biased region" description="Basic and acidic residues" evidence="1">
    <location>
        <begin position="224"/>
        <end position="296"/>
    </location>
</feature>
<gene>
    <name evidence="3" type="ORF">LTR24_005274</name>
</gene>
<feature type="compositionally biased region" description="Basic and acidic residues" evidence="1">
    <location>
        <begin position="320"/>
        <end position="338"/>
    </location>
</feature>
<dbReference type="PANTHER" id="PTHR35487:SF1">
    <property type="entry name" value="DUF3824 DOMAIN-CONTAINING PROTEIN"/>
    <property type="match status" value="1"/>
</dbReference>
<feature type="compositionally biased region" description="Basic and acidic residues" evidence="1">
    <location>
        <begin position="517"/>
        <end position="532"/>
    </location>
</feature>
<dbReference type="EMBL" id="JAVRRG010000059">
    <property type="protein sequence ID" value="KAK5092351.1"/>
    <property type="molecule type" value="Genomic_DNA"/>
</dbReference>
<feature type="compositionally biased region" description="Basic and acidic residues" evidence="1">
    <location>
        <begin position="1278"/>
        <end position="1314"/>
    </location>
</feature>
<dbReference type="PANTHER" id="PTHR35487">
    <property type="entry name" value="DUF3824 DOMAIN-CONTAINING PROTEIN"/>
    <property type="match status" value="1"/>
</dbReference>
<accession>A0ABR0KAE4</accession>
<feature type="compositionally biased region" description="Polar residues" evidence="1">
    <location>
        <begin position="109"/>
        <end position="118"/>
    </location>
</feature>
<feature type="compositionally biased region" description="Basic and acidic residues" evidence="1">
    <location>
        <begin position="119"/>
        <end position="177"/>
    </location>
</feature>
<sequence>MSIVYRGRDRDRFDDSRTNVSARTAGGTKVTRYVVKEEDDPRSDYQQARSRYDGQSRYDDTRSYAASRYDDRRTDYDRGNNRVEETKIILKRDDDDQYDQYDRGYGRQEQGQTTNRETITIHRDSSPERRDEYWRRPPGEPVEDRELVIRRTVERDNAPRERDLQVSKVDDDHRYSDYEMVSPKRPQFDDREREVQRYIRTSEYYQPQPAPQPQTIIIRQEPIIIRERVSDRPREEDYQLVKKSDYDDQRSVSRRSDRKSDRGDPRDEEYFYEKKVRERIPEDDRRERNRSRREVSPNDSVSQVGRRNRGYSSDDSMVYVRKETRDGYDSDGSDHRGRDLAAGALAGVGAAELIRKHNNAEGKEVSHGVGRGARDVGAGIVGAVAAEGIRRWRSKSRGRDRSGSRGGKTRRGSSSSEDDHPKLKTLGGLGLAAAAVAAGALIAGRNKNNGSPDRRSRSRTRRSSRSRSRATSRSSLENDPTADDDRNPKTRNQRTAAAGAVGAAAMALYERHRSKSRGRESSHSPDIKDRLKQGAPIAGAGLAAAGLAHLYEKRKARDEADEIIEGERRRSRSRGSRSRSRAPSTYYDGPPRSAYDPNLIQYGNDPLHGNNYGEGYYGRPGVEQDYYNNNNRDMVPAPAPPPATSSFDATDRRSRRRSLSSSPSRSRSRSRGAAAAAAAVGAGVAASELQNKSRERKERKRRSRDRRRSQQDPYTDDRSRQGSYAPYNAGRDPYEDANWHATHSGSYSQGMNDPYAAQTGFYPQGGQIPPPPGSMPQQGYGHQQPPQGQYGPQDFPPPPAGFPQGQQYQDPYGPGQNPYAPRQRGTDENVSDAPFPAPTDQHLTTTDGINGTRGLAASPPIFGSNVGVRDLSVGTPGIQESRNQFRGTTADPFQQPPVGTPGVLESKNQYPENTAKPLNGPWQPTFHDVVTGPTPGPSNISPRDRAPAQQGSRAARTYTPPLHELPRSARDRSTSSQVSPRPRDVPVVTDGPSPTPMHQRPRPEDPRMTAFRNTTYNAPPPPQGTTRQPEMQQTNRRISPFMPSADIRPLSDDTVQMPEQQRTFVAPNESGAFMPNLSIPSTYVPSTEEREVRDRSQSQSRHASGVATPKPTTPVQDLPRKSVSFNPRPEFSDATPSTTIRDQPVADTDVDTPDVQRRRRHERGQERNRDRDRGRQDRERHGYDAGDDFSDDTPLEDHRRRSHERGDRSDRDRDKDRGTRHSSRRERSDTQSLDRDTGLPRDQGLKRSNTLGGGSSSSRKSRRREDSPGSDTTIDLPPRFDEKGRRREEEDRLRERERERERSPEQDDLAEKLDNILGGLFGGGGSGSSKRR</sequence>
<feature type="region of interest" description="Disordered" evidence="1">
    <location>
        <begin position="385"/>
        <end position="425"/>
    </location>
</feature>
<feature type="compositionally biased region" description="Basic and acidic residues" evidence="1">
    <location>
        <begin position="1195"/>
        <end position="1245"/>
    </location>
</feature>
<dbReference type="Pfam" id="PF12868">
    <property type="entry name" value="DUF3824"/>
    <property type="match status" value="1"/>
</dbReference>
<feature type="compositionally biased region" description="Polar residues" evidence="1">
    <location>
        <begin position="1024"/>
        <end position="1037"/>
    </location>
</feature>
<dbReference type="InterPro" id="IPR024436">
    <property type="entry name" value="DUF3824"/>
</dbReference>
<evidence type="ECO:0000259" key="2">
    <source>
        <dbReference type="Pfam" id="PF12868"/>
    </source>
</evidence>
<feature type="compositionally biased region" description="Basic and acidic residues" evidence="1">
    <location>
        <begin position="1087"/>
        <end position="1096"/>
    </location>
</feature>
<feature type="compositionally biased region" description="Polar residues" evidence="1">
    <location>
        <begin position="878"/>
        <end position="887"/>
    </location>
</feature>
<feature type="compositionally biased region" description="Low complexity" evidence="1">
    <location>
        <begin position="213"/>
        <end position="223"/>
    </location>
</feature>
<feature type="region of interest" description="Disordered" evidence="1">
    <location>
        <begin position="552"/>
        <end position="1050"/>
    </location>
</feature>
<feature type="compositionally biased region" description="Acidic residues" evidence="1">
    <location>
        <begin position="1185"/>
        <end position="1194"/>
    </location>
</feature>
<feature type="compositionally biased region" description="Basic residues" evidence="1">
    <location>
        <begin position="697"/>
        <end position="707"/>
    </location>
</feature>
<proteinExistence type="predicted"/>
<name>A0ABR0KAE4_9EURO</name>